<protein>
    <submittedName>
        <fullName evidence="1">Uncharacterized protein</fullName>
    </submittedName>
</protein>
<sequence length="76" mass="8730">MFSRGLIQLTHKSAFAFPLKTQRTPVNYRLLRFPFISSVPQSSPLLYLSLSRFNPRCCFLDNILVKSTLGVLHSRC</sequence>
<keyword evidence="2" id="KW-1185">Reference proteome</keyword>
<evidence type="ECO:0000313" key="1">
    <source>
        <dbReference type="EMBL" id="VUZ47726.1"/>
    </source>
</evidence>
<name>A0A564YKI9_HYMDI</name>
<proteinExistence type="predicted"/>
<dbReference type="EMBL" id="CABIJS010000255">
    <property type="protein sequence ID" value="VUZ47726.1"/>
    <property type="molecule type" value="Genomic_DNA"/>
</dbReference>
<dbReference type="Proteomes" id="UP000321570">
    <property type="component" value="Unassembled WGS sequence"/>
</dbReference>
<reference evidence="1 2" key="1">
    <citation type="submission" date="2019-07" db="EMBL/GenBank/DDBJ databases">
        <authorList>
            <person name="Jastrzebski P J."/>
            <person name="Paukszto L."/>
            <person name="Jastrzebski P J."/>
        </authorList>
    </citation>
    <scope>NUCLEOTIDE SEQUENCE [LARGE SCALE GENOMIC DNA]</scope>
    <source>
        <strain evidence="1 2">WMS-il1</strain>
    </source>
</reference>
<accession>A0A564YKI9</accession>
<gene>
    <name evidence="1" type="ORF">WMSIL1_LOCUS7267</name>
</gene>
<organism evidence="1 2">
    <name type="scientific">Hymenolepis diminuta</name>
    <name type="common">Rat tapeworm</name>
    <dbReference type="NCBI Taxonomy" id="6216"/>
    <lineage>
        <taxon>Eukaryota</taxon>
        <taxon>Metazoa</taxon>
        <taxon>Spiralia</taxon>
        <taxon>Lophotrochozoa</taxon>
        <taxon>Platyhelminthes</taxon>
        <taxon>Cestoda</taxon>
        <taxon>Eucestoda</taxon>
        <taxon>Cyclophyllidea</taxon>
        <taxon>Hymenolepididae</taxon>
        <taxon>Hymenolepis</taxon>
    </lineage>
</organism>
<evidence type="ECO:0000313" key="2">
    <source>
        <dbReference type="Proteomes" id="UP000321570"/>
    </source>
</evidence>
<dbReference type="AlphaFoldDB" id="A0A564YKI9"/>